<feature type="compositionally biased region" description="Basic residues" evidence="2">
    <location>
        <begin position="449"/>
        <end position="460"/>
    </location>
</feature>
<accession>A0ABD2AIC7</accession>
<dbReference type="AlphaFoldDB" id="A0ABD2AIC7"/>
<evidence type="ECO:0000259" key="3">
    <source>
        <dbReference type="PROSITE" id="PS50157"/>
    </source>
</evidence>
<feature type="compositionally biased region" description="Polar residues" evidence="2">
    <location>
        <begin position="503"/>
        <end position="513"/>
    </location>
</feature>
<feature type="compositionally biased region" description="Polar residues" evidence="2">
    <location>
        <begin position="434"/>
        <end position="447"/>
    </location>
</feature>
<dbReference type="PROSITE" id="PS50157">
    <property type="entry name" value="ZINC_FINGER_C2H2_2"/>
    <property type="match status" value="2"/>
</dbReference>
<keyword evidence="5" id="KW-1185">Reference proteome</keyword>
<feature type="region of interest" description="Disordered" evidence="2">
    <location>
        <begin position="434"/>
        <end position="480"/>
    </location>
</feature>
<evidence type="ECO:0000313" key="4">
    <source>
        <dbReference type="EMBL" id="KAL2719575.1"/>
    </source>
</evidence>
<proteinExistence type="predicted"/>
<feature type="domain" description="C2H2-type" evidence="3">
    <location>
        <begin position="617"/>
        <end position="641"/>
    </location>
</feature>
<gene>
    <name evidence="4" type="ORF">V1478_011037</name>
</gene>
<reference evidence="4 5" key="1">
    <citation type="journal article" date="2024" name="Ann. Entomol. Soc. Am.">
        <title>Genomic analyses of the southern and eastern yellowjacket wasps (Hymenoptera: Vespidae) reveal evolutionary signatures of social life.</title>
        <authorList>
            <person name="Catto M.A."/>
            <person name="Caine P.B."/>
            <person name="Orr S.E."/>
            <person name="Hunt B.G."/>
            <person name="Goodisman M.A.D."/>
        </authorList>
    </citation>
    <scope>NUCLEOTIDE SEQUENCE [LARGE SCALE GENOMIC DNA]</scope>
    <source>
        <strain evidence="4">233</strain>
        <tissue evidence="4">Head and thorax</tissue>
    </source>
</reference>
<name>A0ABD2AIC7_VESSQ</name>
<organism evidence="4 5">
    <name type="scientific">Vespula squamosa</name>
    <name type="common">Southern yellow jacket</name>
    <name type="synonym">Wasp</name>
    <dbReference type="NCBI Taxonomy" id="30214"/>
    <lineage>
        <taxon>Eukaryota</taxon>
        <taxon>Metazoa</taxon>
        <taxon>Ecdysozoa</taxon>
        <taxon>Arthropoda</taxon>
        <taxon>Hexapoda</taxon>
        <taxon>Insecta</taxon>
        <taxon>Pterygota</taxon>
        <taxon>Neoptera</taxon>
        <taxon>Endopterygota</taxon>
        <taxon>Hymenoptera</taxon>
        <taxon>Apocrita</taxon>
        <taxon>Aculeata</taxon>
        <taxon>Vespoidea</taxon>
        <taxon>Vespidae</taxon>
        <taxon>Vespinae</taxon>
        <taxon>Vespula</taxon>
    </lineage>
</organism>
<dbReference type="SMART" id="SM00355">
    <property type="entry name" value="ZnF_C2H2"/>
    <property type="match status" value="5"/>
</dbReference>
<comment type="caution">
    <text evidence="4">The sequence shown here is derived from an EMBL/GenBank/DDBJ whole genome shotgun (WGS) entry which is preliminary data.</text>
</comment>
<evidence type="ECO:0000256" key="2">
    <source>
        <dbReference type="SAM" id="MobiDB-lite"/>
    </source>
</evidence>
<dbReference type="EMBL" id="JAUDFV010000149">
    <property type="protein sequence ID" value="KAL2719575.1"/>
    <property type="molecule type" value="Genomic_DNA"/>
</dbReference>
<evidence type="ECO:0000256" key="1">
    <source>
        <dbReference type="PROSITE-ProRule" id="PRU00042"/>
    </source>
</evidence>
<dbReference type="InterPro" id="IPR013087">
    <property type="entry name" value="Znf_C2H2_type"/>
</dbReference>
<sequence length="934" mass="107140">MARAREYERILDAINTSLADRSTFNRQEILIKQEPFDNDDTDSYNTCMSTTKESEDIKLSLPEDDINWKENVCSQSESHHNVTAISNSPIKKKSVSMGHVENENRKCIQQEKDSFIIDENDENGKKLVKHNNIRRSNRKRKRNISTKIKRSLVYCDICSLPYDNLKHLQFHKSSYTKSSNYFCSSCVSHSCSHINNKMFKARYCCHFCERMFNKKKKLQSHLFHIHGKEIGINVEDNSFSINNSTVSYSDNLKKKRMRQKTMMEYIVHSDTGNEQKTSEDLNNSNVDSALTIVKEEIEWMDYQVDQSPTDETVANVSQTENSDENNIQDQPFVKIHVDSNMMKALLGISDDDNHLEKSSVYSSNINSNSITDSINSKPYLLRSLNNSIVNNSKPSTIVHKNDRSDRKVKKLLSMCKKCTVLLVKCDDKFLNGSTSNSSQFAETSSVKPVNRKLRERRSSHRINNSNKLSSKNSFPQTDISKDFIKNNSSVKSALVKIKKRVSNSKPNSSVTLNSKLSIKSKSSRKKRSDRRQSVLEQSLLDPKNKKSSKKAAITNPKSSSRKKKSDSIQLQNKQSANVIVGLKEVKVSLVKLPEIKKEVVVRKINKNATASTKNETFPCTICKRLLISKKHLKKHIRKCHTAYISSICRARYSSKRLLLKHYLQEHDTWVRKCCVCYQFFNSRLLLKQHLLLHCIKVTLSKNDYPLSNKNIKCYLNEKKHNTKRTPLKIKLRSQSTEHPKIDNNRAKPKEISKVSKIENLTNQVNESKENNDSVLGKVNDRPDQAVSVELTNPFKSNNTEVSPSRKNDLMEEPIPDGPYAASESIIYNSNEDQQIELISHTNLIQPSVSDNNEFILEIETTMILLTHINTTHNAAISSLYKLHCQFCNQGFYIEENLLIHELHYHANAVTINDRKVTDIWKVSNGETSQSLQMI</sequence>
<protein>
    <submittedName>
        <fullName evidence="4">Zinc finger protein 423-like isoform X2</fullName>
    </submittedName>
</protein>
<dbReference type="SUPFAM" id="SSF57667">
    <property type="entry name" value="beta-beta-alpha zinc fingers"/>
    <property type="match status" value="1"/>
</dbReference>
<dbReference type="PROSITE" id="PS00028">
    <property type="entry name" value="ZINC_FINGER_C2H2_1"/>
    <property type="match status" value="4"/>
</dbReference>
<feature type="domain" description="C2H2-type" evidence="3">
    <location>
        <begin position="203"/>
        <end position="231"/>
    </location>
</feature>
<keyword evidence="1" id="KW-0479">Metal-binding</keyword>
<keyword evidence="1" id="KW-0862">Zinc</keyword>
<evidence type="ECO:0000313" key="5">
    <source>
        <dbReference type="Proteomes" id="UP001607302"/>
    </source>
</evidence>
<feature type="region of interest" description="Disordered" evidence="2">
    <location>
        <begin position="500"/>
        <end position="570"/>
    </location>
</feature>
<dbReference type="InterPro" id="IPR036236">
    <property type="entry name" value="Znf_C2H2_sf"/>
</dbReference>
<dbReference type="Proteomes" id="UP001607302">
    <property type="component" value="Unassembled WGS sequence"/>
</dbReference>
<feature type="compositionally biased region" description="Low complexity" evidence="2">
    <location>
        <begin position="463"/>
        <end position="473"/>
    </location>
</feature>
<dbReference type="Gene3D" id="3.30.160.60">
    <property type="entry name" value="Classic Zinc Finger"/>
    <property type="match status" value="1"/>
</dbReference>
<feature type="region of interest" description="Disordered" evidence="2">
    <location>
        <begin position="794"/>
        <end position="813"/>
    </location>
</feature>
<keyword evidence="1" id="KW-0863">Zinc-finger</keyword>
<dbReference type="GO" id="GO:0008270">
    <property type="term" value="F:zinc ion binding"/>
    <property type="evidence" value="ECO:0007669"/>
    <property type="project" value="UniProtKB-KW"/>
</dbReference>